<dbReference type="PANTHER" id="PTHR12526">
    <property type="entry name" value="GLYCOSYLTRANSFERASE"/>
    <property type="match status" value="1"/>
</dbReference>
<dbReference type="AlphaFoldDB" id="A0A6N8EJ69"/>
<dbReference type="Gene3D" id="3.40.50.2000">
    <property type="entry name" value="Glycogen Phosphorylase B"/>
    <property type="match status" value="1"/>
</dbReference>
<feature type="domain" description="Glycosyl transferase family 1" evidence="1">
    <location>
        <begin position="200"/>
        <end position="347"/>
    </location>
</feature>
<dbReference type="OrthoDB" id="4611853at2"/>
<dbReference type="GO" id="GO:0016757">
    <property type="term" value="F:glycosyltransferase activity"/>
    <property type="evidence" value="ECO:0007669"/>
    <property type="project" value="InterPro"/>
</dbReference>
<dbReference type="CDD" id="cd03801">
    <property type="entry name" value="GT4_PimA-like"/>
    <property type="match status" value="1"/>
</dbReference>
<gene>
    <name evidence="2" type="ORF">GJ668_17020</name>
</gene>
<sequence length="554" mass="62047">MPLNLTPNAAIYYHPDGYGTQKPRLMGRHAAGEGFLKGFVQHTQAKELYCYCPSRSMAKAFHEQVKGYGFHGPVRWVSEERHATLAEVGNLFLPGPGLGPDAWLRRRLDQRTYSLTGVTHTTASHGAMEAILDLVEAPVQAWDALICTSQVVKQTVEALLTEREDYLRARVGAHRFMRPQLPVIPLGVDCIERRHDAAARKRLRAELRIGDDEPVVLFVGRLSFHAKAHPVPMYLALDEAARRFGRRVHLIQCGWFQNDFIERTFREDARTFCPQVQHHFLDGRDPRYRVPVWSAADIFCSLSDNLQETFGLTPIEAMAAGLPAVVSDWNGYKDTVRDGVDGFRIPTRMPAPGEGADLAWRHASGETTYDRYCGETSQLVSVDVKACADAFERLLTDPELRALLGEAGAQRARELFDWSVIVRSYETLWHELNLRRIHKAESVPRVGTHPAHPARPDPFTLFASYPTSHLRPETRLLATADAKSRYRSLLDAGSVSFSDYVLPPAKSLSVVLQHFAEGAELGPLLDSKSAGDARLTLTRAVHWALKYGLLEEAE</sequence>
<comment type="caution">
    <text evidence="2">The sequence shown here is derived from an EMBL/GenBank/DDBJ whole genome shotgun (WGS) entry which is preliminary data.</text>
</comment>
<dbReference type="SUPFAM" id="SSF53756">
    <property type="entry name" value="UDP-Glycosyltransferase/glycogen phosphorylase"/>
    <property type="match status" value="1"/>
</dbReference>
<evidence type="ECO:0000313" key="3">
    <source>
        <dbReference type="Proteomes" id="UP000434044"/>
    </source>
</evidence>
<dbReference type="Proteomes" id="UP000434044">
    <property type="component" value="Unassembled WGS sequence"/>
</dbReference>
<evidence type="ECO:0000259" key="1">
    <source>
        <dbReference type="Pfam" id="PF00534"/>
    </source>
</evidence>
<dbReference type="PANTHER" id="PTHR12526:SF590">
    <property type="entry name" value="ALPHA-MALTOSE-1-PHOSPHATE SYNTHASE"/>
    <property type="match status" value="1"/>
</dbReference>
<protein>
    <submittedName>
        <fullName evidence="2">Glycosyltransferase</fullName>
    </submittedName>
</protein>
<dbReference type="InterPro" id="IPR001296">
    <property type="entry name" value="Glyco_trans_1"/>
</dbReference>
<dbReference type="GO" id="GO:1901135">
    <property type="term" value="P:carbohydrate derivative metabolic process"/>
    <property type="evidence" value="ECO:0007669"/>
    <property type="project" value="UniProtKB-ARBA"/>
</dbReference>
<accession>A0A6N8EJ69</accession>
<dbReference type="RefSeq" id="WP_155451329.1">
    <property type="nucleotide sequence ID" value="NZ_WNKT01000052.1"/>
</dbReference>
<organism evidence="2 3">
    <name type="scientific">Allochromatium palmeri</name>
    <dbReference type="NCBI Taxonomy" id="231048"/>
    <lineage>
        <taxon>Bacteria</taxon>
        <taxon>Pseudomonadati</taxon>
        <taxon>Pseudomonadota</taxon>
        <taxon>Gammaproteobacteria</taxon>
        <taxon>Chromatiales</taxon>
        <taxon>Chromatiaceae</taxon>
        <taxon>Allochromatium</taxon>
    </lineage>
</organism>
<keyword evidence="2" id="KW-0808">Transferase</keyword>
<reference evidence="2 3" key="1">
    <citation type="submission" date="2019-11" db="EMBL/GenBank/DDBJ databases">
        <title>Whole-genome sequence of the anaerobic purple sulfur bacterium Allochromatium palmeri DSM 15591.</title>
        <authorList>
            <person name="Kyndt J.A."/>
            <person name="Meyer T.E."/>
        </authorList>
    </citation>
    <scope>NUCLEOTIDE SEQUENCE [LARGE SCALE GENOMIC DNA]</scope>
    <source>
        <strain evidence="2 3">DSM 15591</strain>
    </source>
</reference>
<name>A0A6N8EJ69_9GAMM</name>
<proteinExistence type="predicted"/>
<dbReference type="Pfam" id="PF00534">
    <property type="entry name" value="Glycos_transf_1"/>
    <property type="match status" value="1"/>
</dbReference>
<keyword evidence="3" id="KW-1185">Reference proteome</keyword>
<evidence type="ECO:0000313" key="2">
    <source>
        <dbReference type="EMBL" id="MTW22766.1"/>
    </source>
</evidence>
<dbReference type="EMBL" id="WNKT01000052">
    <property type="protein sequence ID" value="MTW22766.1"/>
    <property type="molecule type" value="Genomic_DNA"/>
</dbReference>